<dbReference type="EMBL" id="CAJVPZ010000865">
    <property type="protein sequence ID" value="CAG8478264.1"/>
    <property type="molecule type" value="Genomic_DNA"/>
</dbReference>
<accession>A0A9N8WCH9</accession>
<keyword evidence="2" id="KW-1185">Reference proteome</keyword>
<dbReference type="Proteomes" id="UP000789396">
    <property type="component" value="Unassembled WGS sequence"/>
</dbReference>
<dbReference type="OrthoDB" id="2409562at2759"/>
<evidence type="ECO:0000313" key="1">
    <source>
        <dbReference type="EMBL" id="CAG8478264.1"/>
    </source>
</evidence>
<protein>
    <submittedName>
        <fullName evidence="1">11454_t:CDS:1</fullName>
    </submittedName>
</protein>
<comment type="caution">
    <text evidence="1">The sequence shown here is derived from an EMBL/GenBank/DDBJ whole genome shotgun (WGS) entry which is preliminary data.</text>
</comment>
<reference evidence="1" key="1">
    <citation type="submission" date="2021-06" db="EMBL/GenBank/DDBJ databases">
        <authorList>
            <person name="Kallberg Y."/>
            <person name="Tangrot J."/>
            <person name="Rosling A."/>
        </authorList>
    </citation>
    <scope>NUCLEOTIDE SEQUENCE</scope>
    <source>
        <strain evidence="1">IN212</strain>
    </source>
</reference>
<proteinExistence type="predicted"/>
<dbReference type="AlphaFoldDB" id="A0A9N8WCH9"/>
<evidence type="ECO:0000313" key="2">
    <source>
        <dbReference type="Proteomes" id="UP000789396"/>
    </source>
</evidence>
<sequence>MSITGYKSESSYRIYAHPSNKQKEEVLSQLISSVETLPSSNDQSLQAIPPIKDKSSLTKPFCQPLSTKNLPLHINASKPVLTLGGR</sequence>
<name>A0A9N8WCH9_9GLOM</name>
<organism evidence="1 2">
    <name type="scientific">Racocetra fulgida</name>
    <dbReference type="NCBI Taxonomy" id="60492"/>
    <lineage>
        <taxon>Eukaryota</taxon>
        <taxon>Fungi</taxon>
        <taxon>Fungi incertae sedis</taxon>
        <taxon>Mucoromycota</taxon>
        <taxon>Glomeromycotina</taxon>
        <taxon>Glomeromycetes</taxon>
        <taxon>Diversisporales</taxon>
        <taxon>Gigasporaceae</taxon>
        <taxon>Racocetra</taxon>
    </lineage>
</organism>
<gene>
    <name evidence="1" type="ORF">RFULGI_LOCUS1425</name>
</gene>